<keyword evidence="6" id="KW-0597">Phosphoprotein</keyword>
<evidence type="ECO:0000256" key="9">
    <source>
        <dbReference type="ARBA" id="ARBA00022824"/>
    </source>
</evidence>
<evidence type="ECO:0000256" key="24">
    <source>
        <dbReference type="ARBA" id="ARBA00047864"/>
    </source>
</evidence>
<comment type="catalytic activity">
    <reaction evidence="29">
        <text>(2E)-geranial + NADPH + O2 + H(+) = (1E)-2,6-dimethylhepta-1,5-dien-1-yl formate + NADP(+) + H2O</text>
        <dbReference type="Rhea" id="RHEA:54860"/>
        <dbReference type="ChEBI" id="CHEBI:15377"/>
        <dbReference type="ChEBI" id="CHEBI:15378"/>
        <dbReference type="ChEBI" id="CHEBI:15379"/>
        <dbReference type="ChEBI" id="CHEBI:16980"/>
        <dbReference type="ChEBI" id="CHEBI:57783"/>
        <dbReference type="ChEBI" id="CHEBI:58349"/>
        <dbReference type="ChEBI" id="CHEBI:138375"/>
    </reaction>
    <physiologicalReaction direction="left-to-right" evidence="29">
        <dbReference type="Rhea" id="RHEA:54861"/>
    </physiologicalReaction>
</comment>
<evidence type="ECO:0000256" key="8">
    <source>
        <dbReference type="ARBA" id="ARBA00022692"/>
    </source>
</evidence>
<keyword evidence="17 33" id="KW-0472">Membrane</keyword>
<keyword evidence="10 33" id="KW-0274">FAD</keyword>
<dbReference type="GO" id="GO:0005789">
    <property type="term" value="C:endoplasmic reticulum membrane"/>
    <property type="evidence" value="ECO:0007669"/>
    <property type="project" value="UniProtKB-SubCell"/>
</dbReference>
<sequence>MTEKKRIAVIGAGPCGLTAAKCCLEEGLDVVVLDKTDNIGGLWCYRDYDKEGIPSVMKSTVINTSKEMSAYSDFPPPAHFPNFMHNTLMFQYFKMYAEKFGVLRHVQLLTEVLQVTKADDYERTGCWKVTTRRLKDGVTNTEEFDGVLIATGHHSSPLMPEFPGLKSFKGHVIHTHSLKKAAGYEDKVVLVVGIGNSAVDAAVEISTVAKQVYLSTRRGAWLFQRVGPDGKPFDAAYTKRSLDTLNKLVPFRLSCWFMEQQLNKRFDHAAYGLKPKHRVFSQHPTINDALPNKLLSGTVILREDIKSFTESGVIFKDDEQPIEIDAIVFATGYKIEFPLVNDDIVKVDNNKVQLYKYMFPPHLSYPSLAVVACVQVLGAIFPVAEAQGRWYALLMTGNKKLPTKEVMLQDIKLKEDQLNERYVSSPRHTVQVDYIAYLDELANLIGSKPNLQKMLFTDPKLFWALVNGPSLPYQYRLCGPHAWSGAREAILGYNSRVLAALNTRKGSQ</sequence>
<dbReference type="GO" id="GO:0050660">
    <property type="term" value="F:flavin adenine dinucleotide binding"/>
    <property type="evidence" value="ECO:0007669"/>
    <property type="project" value="InterPro"/>
</dbReference>
<dbReference type="Pfam" id="PF00743">
    <property type="entry name" value="FMO-like"/>
    <property type="match status" value="1"/>
</dbReference>
<dbReference type="FunFam" id="3.50.50.60:FF:000159">
    <property type="entry name" value="Dimethylaniline monooxygenase [N-oxide-forming]"/>
    <property type="match status" value="1"/>
</dbReference>
<dbReference type="SUPFAM" id="SSF51905">
    <property type="entry name" value="FAD/NAD(P)-binding domain"/>
    <property type="match status" value="2"/>
</dbReference>
<keyword evidence="14 33" id="KW-0560">Oxidoreductase</keyword>
<dbReference type="GO" id="GO:0006629">
    <property type="term" value="P:lipid metabolic process"/>
    <property type="evidence" value="ECO:0007669"/>
    <property type="project" value="UniProtKB-KW"/>
</dbReference>
<dbReference type="GO" id="GO:0034899">
    <property type="term" value="F:trimethylamine monooxygenase activity"/>
    <property type="evidence" value="ECO:0007669"/>
    <property type="project" value="UniProtKB-EC"/>
</dbReference>
<keyword evidence="16" id="KW-0443">Lipid metabolism</keyword>
<keyword evidence="9 33" id="KW-0256">Endoplasmic reticulum</keyword>
<keyword evidence="7 33" id="KW-0285">Flavoprotein</keyword>
<gene>
    <name evidence="35" type="primary">Fmo5</name>
    <name evidence="35" type="ORF">CDAR_470261</name>
</gene>
<evidence type="ECO:0000256" key="27">
    <source>
        <dbReference type="ARBA" id="ARBA00048088"/>
    </source>
</evidence>
<dbReference type="GO" id="GO:0050661">
    <property type="term" value="F:NADP binding"/>
    <property type="evidence" value="ECO:0007669"/>
    <property type="project" value="InterPro"/>
</dbReference>
<dbReference type="EMBL" id="BPLQ01003292">
    <property type="protein sequence ID" value="GIX99361.1"/>
    <property type="molecule type" value="Genomic_DNA"/>
</dbReference>
<reference evidence="35 36" key="1">
    <citation type="submission" date="2021-06" db="EMBL/GenBank/DDBJ databases">
        <title>Caerostris darwini draft genome.</title>
        <authorList>
            <person name="Kono N."/>
            <person name="Arakawa K."/>
        </authorList>
    </citation>
    <scope>NUCLEOTIDE SEQUENCE [LARGE SCALE GENOMIC DNA]</scope>
</reference>
<evidence type="ECO:0000256" key="13">
    <source>
        <dbReference type="ARBA" id="ARBA00022989"/>
    </source>
</evidence>
<dbReference type="GO" id="GO:0004499">
    <property type="term" value="F:N,N-dimethylaniline monooxygenase activity"/>
    <property type="evidence" value="ECO:0007669"/>
    <property type="project" value="UniProtKB-UniRule"/>
</dbReference>
<evidence type="ECO:0000256" key="10">
    <source>
        <dbReference type="ARBA" id="ARBA00022827"/>
    </source>
</evidence>
<evidence type="ECO:0000256" key="3">
    <source>
        <dbReference type="ARBA" id="ARBA00004524"/>
    </source>
</evidence>
<evidence type="ECO:0000256" key="4">
    <source>
        <dbReference type="ARBA" id="ARBA00009183"/>
    </source>
</evidence>
<evidence type="ECO:0000256" key="18">
    <source>
        <dbReference type="ARBA" id="ARBA00045722"/>
    </source>
</evidence>
<comment type="catalytic activity">
    <reaction evidence="27">
        <text>trimethylamine + NADPH + O2 = trimethylamine N-oxide + NADP(+) + H2O</text>
        <dbReference type="Rhea" id="RHEA:31979"/>
        <dbReference type="ChEBI" id="CHEBI:15377"/>
        <dbReference type="ChEBI" id="CHEBI:15379"/>
        <dbReference type="ChEBI" id="CHEBI:15724"/>
        <dbReference type="ChEBI" id="CHEBI:57783"/>
        <dbReference type="ChEBI" id="CHEBI:58349"/>
        <dbReference type="ChEBI" id="CHEBI:58389"/>
        <dbReference type="EC" id="1.14.13.148"/>
    </reaction>
    <physiologicalReaction direction="left-to-right" evidence="27">
        <dbReference type="Rhea" id="RHEA:31980"/>
    </physiologicalReaction>
</comment>
<comment type="subcellular location">
    <subcellularLocation>
        <location evidence="2">Endoplasmic reticulum membrane</location>
        <topology evidence="2">Single-pass membrane protein</topology>
    </subcellularLocation>
    <subcellularLocation>
        <location evidence="3">Microsome membrane</location>
    </subcellularLocation>
</comment>
<comment type="cofactor">
    <cofactor evidence="1 33 34">
        <name>FAD</name>
        <dbReference type="ChEBI" id="CHEBI:57692"/>
    </cofactor>
</comment>
<comment type="function">
    <text evidence="19">Broad spectrum monooxygenase that catalyzes the oxygenation of a wide variety of nitrogen- and sulfur-containing compounds including xenobiotics. Catalyzes the S-oxygenation of hypotaurine to produce taurine, an organic osmolyte involved in cell volume regulation as well as a variety of cytoprotective and developmental processes. In vitro, catalyzes the N-oxygenation of trimethylamine (TMA) to produce trimethylamine N-oxide (TMAO) and could therefore participate to the detoxification of this compound that is generated by the action of gut microbiota from dietary precursors such as choline, choline containing compounds, betaine or L-carnitine.</text>
</comment>
<dbReference type="PRINTS" id="PR01125">
    <property type="entry name" value="FMOXYGENASE5"/>
</dbReference>
<evidence type="ECO:0000256" key="19">
    <source>
        <dbReference type="ARBA" id="ARBA00045957"/>
    </source>
</evidence>
<evidence type="ECO:0000313" key="35">
    <source>
        <dbReference type="EMBL" id="GIX99361.1"/>
    </source>
</evidence>
<comment type="catalytic activity">
    <reaction evidence="30">
        <text>heptan-4-one + NADPH + O2 + H(+) = propyl butanoate + NADP(+) + H2O</text>
        <dbReference type="Rhea" id="RHEA:54852"/>
        <dbReference type="ChEBI" id="CHEBI:15377"/>
        <dbReference type="ChEBI" id="CHEBI:15378"/>
        <dbReference type="ChEBI" id="CHEBI:15379"/>
        <dbReference type="ChEBI" id="CHEBI:57783"/>
        <dbReference type="ChEBI" id="CHEBI:58349"/>
        <dbReference type="ChEBI" id="CHEBI:89484"/>
        <dbReference type="ChEBI" id="CHEBI:89719"/>
    </reaction>
    <physiologicalReaction direction="left-to-right" evidence="30">
        <dbReference type="Rhea" id="RHEA:54853"/>
    </physiologicalReaction>
</comment>
<evidence type="ECO:0000256" key="22">
    <source>
        <dbReference type="ARBA" id="ARBA00047574"/>
    </source>
</evidence>
<evidence type="ECO:0000256" key="26">
    <source>
        <dbReference type="ARBA" id="ARBA00048041"/>
    </source>
</evidence>
<dbReference type="PRINTS" id="PR00370">
    <property type="entry name" value="FMOXYGENASE"/>
</dbReference>
<keyword evidence="13" id="KW-1133">Transmembrane helix</keyword>
<evidence type="ECO:0000256" key="23">
    <source>
        <dbReference type="ARBA" id="ARBA00047855"/>
    </source>
</evidence>
<comment type="catalytic activity">
    <reaction evidence="32">
        <text>octan-3-one + NADPH + O2 + H(+) = pentyl propanoate + NADP(+) + H2O</text>
        <dbReference type="Rhea" id="RHEA:54840"/>
        <dbReference type="ChEBI" id="CHEBI:15377"/>
        <dbReference type="ChEBI" id="CHEBI:15378"/>
        <dbReference type="ChEBI" id="CHEBI:15379"/>
        <dbReference type="ChEBI" id="CHEBI:57783"/>
        <dbReference type="ChEBI" id="CHEBI:58349"/>
        <dbReference type="ChEBI" id="CHEBI:80946"/>
        <dbReference type="ChEBI" id="CHEBI:87373"/>
    </reaction>
    <physiologicalReaction direction="left-to-right" evidence="32">
        <dbReference type="Rhea" id="RHEA:54841"/>
    </physiologicalReaction>
</comment>
<comment type="catalytic activity">
    <reaction evidence="25">
        <text>hexan-3-one + NADPH + O2 + H(+) = ethyl butanoate + NADP(+) + H2O</text>
        <dbReference type="Rhea" id="RHEA:54844"/>
        <dbReference type="ChEBI" id="CHEBI:15377"/>
        <dbReference type="ChEBI" id="CHEBI:15378"/>
        <dbReference type="ChEBI" id="CHEBI:15379"/>
        <dbReference type="ChEBI" id="CHEBI:57783"/>
        <dbReference type="ChEBI" id="CHEBI:58349"/>
        <dbReference type="ChEBI" id="CHEBI:88764"/>
        <dbReference type="ChEBI" id="CHEBI:89891"/>
    </reaction>
    <physiologicalReaction direction="left-to-right" evidence="25">
        <dbReference type="Rhea" id="RHEA:54845"/>
    </physiologicalReaction>
</comment>
<evidence type="ECO:0000313" key="36">
    <source>
        <dbReference type="Proteomes" id="UP001054837"/>
    </source>
</evidence>
<evidence type="ECO:0000256" key="30">
    <source>
        <dbReference type="ARBA" id="ARBA00048990"/>
    </source>
</evidence>
<evidence type="ECO:0000256" key="1">
    <source>
        <dbReference type="ARBA" id="ARBA00001974"/>
    </source>
</evidence>
<evidence type="ECO:0000256" key="31">
    <source>
        <dbReference type="ARBA" id="ARBA00049443"/>
    </source>
</evidence>
<comment type="catalytic activity">
    <reaction evidence="20">
        <text>hypotaurine + NADH + O2 + H(+) = taurine + NAD(+) + H2O</text>
        <dbReference type="Rhea" id="RHEA:74111"/>
        <dbReference type="ChEBI" id="CHEBI:15377"/>
        <dbReference type="ChEBI" id="CHEBI:15378"/>
        <dbReference type="ChEBI" id="CHEBI:15379"/>
        <dbReference type="ChEBI" id="CHEBI:57540"/>
        <dbReference type="ChEBI" id="CHEBI:57853"/>
        <dbReference type="ChEBI" id="CHEBI:57945"/>
        <dbReference type="ChEBI" id="CHEBI:507393"/>
        <dbReference type="EC" id="1.14.13.8"/>
    </reaction>
    <physiologicalReaction direction="left-to-right" evidence="20">
        <dbReference type="Rhea" id="RHEA:74112"/>
    </physiologicalReaction>
</comment>
<comment type="similarity">
    <text evidence="4 33 34">Belongs to the FMO family.</text>
</comment>
<comment type="catalytic activity">
    <reaction evidence="24">
        <text>NADPH + O2 + H(+) = H2O2 + NADP(+)</text>
        <dbReference type="Rhea" id="RHEA:11260"/>
        <dbReference type="ChEBI" id="CHEBI:15378"/>
        <dbReference type="ChEBI" id="CHEBI:15379"/>
        <dbReference type="ChEBI" id="CHEBI:16240"/>
        <dbReference type="ChEBI" id="CHEBI:57783"/>
        <dbReference type="ChEBI" id="CHEBI:58349"/>
        <dbReference type="EC" id="1.6.3.1"/>
    </reaction>
    <physiologicalReaction direction="left-to-right" evidence="24">
        <dbReference type="Rhea" id="RHEA:11261"/>
    </physiologicalReaction>
</comment>
<evidence type="ECO:0000256" key="29">
    <source>
        <dbReference type="ARBA" id="ARBA00048989"/>
    </source>
</evidence>
<dbReference type="PIRSF" id="PIRSF000332">
    <property type="entry name" value="FMO"/>
    <property type="match status" value="1"/>
</dbReference>
<evidence type="ECO:0000256" key="17">
    <source>
        <dbReference type="ARBA" id="ARBA00023136"/>
    </source>
</evidence>
<evidence type="ECO:0000256" key="33">
    <source>
        <dbReference type="PIRNR" id="PIRNR000332"/>
    </source>
</evidence>
<dbReference type="InterPro" id="IPR002257">
    <property type="entry name" value="Flavin_mOase_5"/>
</dbReference>
<keyword evidence="36" id="KW-1185">Reference proteome</keyword>
<dbReference type="Gene3D" id="3.50.50.60">
    <property type="entry name" value="FAD/NAD(P)-binding domain"/>
    <property type="match status" value="2"/>
</dbReference>
<comment type="caution">
    <text evidence="35">The sequence shown here is derived from an EMBL/GenBank/DDBJ whole genome shotgun (WGS) entry which is preliminary data.</text>
</comment>
<dbReference type="AlphaFoldDB" id="A0AAV4PQM8"/>
<dbReference type="InterPro" id="IPR036188">
    <property type="entry name" value="FAD/NAD-bd_sf"/>
</dbReference>
<evidence type="ECO:0000256" key="14">
    <source>
        <dbReference type="ARBA" id="ARBA00023002"/>
    </source>
</evidence>
<dbReference type="InterPro" id="IPR050346">
    <property type="entry name" value="FMO-like"/>
</dbReference>
<comment type="function">
    <text evidence="18">Acts as a Baeyer-Villiger monooxygenase on a broad range of substrates. Catalyzes the insertion of an oxygen atom into a carbon-carbon bond adjacent to a carbonyl, which converts ketones to esters. Active on diverse carbonyl compounds, whereas soft nucleophiles are mostly non- or poorly reactive. In contrast with other forms of FMO it is non- or poorly active on 'classical' substrates such as drugs, pesticides, and dietary components containing soft nucleophilic heteroatoms. Able to oxidize drug molecules bearing a carbonyl group on an aliphatic chain, such as nabumetone and pentoxifylline. Also, in the absence of substrates, shows slow but yet significant NADPH oxidase activity. Acts as a positive modulator of cholesterol biosynthesis as well as glucose homeostasis, promoting metabolic aging via pleiotropic effects.</text>
</comment>
<comment type="catalytic activity">
    <reaction evidence="21">
        <text>hexan-3-one + NADPH + O2 + H(+) = propyl propanoate + NADP(+) + H2O</text>
        <dbReference type="Rhea" id="RHEA:54848"/>
        <dbReference type="ChEBI" id="CHEBI:15377"/>
        <dbReference type="ChEBI" id="CHEBI:15378"/>
        <dbReference type="ChEBI" id="CHEBI:15379"/>
        <dbReference type="ChEBI" id="CHEBI:57783"/>
        <dbReference type="ChEBI" id="CHEBI:58349"/>
        <dbReference type="ChEBI" id="CHEBI:89828"/>
        <dbReference type="ChEBI" id="CHEBI:89891"/>
    </reaction>
    <physiologicalReaction direction="left-to-right" evidence="21">
        <dbReference type="Rhea" id="RHEA:54849"/>
    </physiologicalReaction>
</comment>
<proteinExistence type="inferred from homology"/>
<evidence type="ECO:0000256" key="2">
    <source>
        <dbReference type="ARBA" id="ARBA00004389"/>
    </source>
</evidence>
<evidence type="ECO:0000256" key="20">
    <source>
        <dbReference type="ARBA" id="ARBA00047338"/>
    </source>
</evidence>
<keyword evidence="12 33" id="KW-0521">NADP</keyword>
<evidence type="ECO:0000256" key="34">
    <source>
        <dbReference type="RuleBase" id="RU361177"/>
    </source>
</evidence>
<keyword evidence="8" id="KW-0812">Transmembrane</keyword>
<comment type="catalytic activity">
    <reaction evidence="28">
        <text>octan-3-one + NADPH + O2 + H(+) = ethyl hexanoate + NADP(+) + H2O</text>
        <dbReference type="Rhea" id="RHEA:54856"/>
        <dbReference type="ChEBI" id="CHEBI:15377"/>
        <dbReference type="ChEBI" id="CHEBI:15378"/>
        <dbReference type="ChEBI" id="CHEBI:15379"/>
        <dbReference type="ChEBI" id="CHEBI:57783"/>
        <dbReference type="ChEBI" id="CHEBI:58349"/>
        <dbReference type="ChEBI" id="CHEBI:80946"/>
        <dbReference type="ChEBI" id="CHEBI:86055"/>
    </reaction>
    <physiologicalReaction direction="left-to-right" evidence="28">
        <dbReference type="Rhea" id="RHEA:54857"/>
    </physiologicalReaction>
</comment>
<evidence type="ECO:0000256" key="28">
    <source>
        <dbReference type="ARBA" id="ARBA00048459"/>
    </source>
</evidence>
<comment type="catalytic activity">
    <reaction evidence="31">
        <text>N,N-dimethylaniline + NADPH + O2 + H(+) = N,N-dimethylaniline N-oxide + NADP(+) + H2O</text>
        <dbReference type="Rhea" id="RHEA:24468"/>
        <dbReference type="ChEBI" id="CHEBI:15377"/>
        <dbReference type="ChEBI" id="CHEBI:15378"/>
        <dbReference type="ChEBI" id="CHEBI:15379"/>
        <dbReference type="ChEBI" id="CHEBI:16269"/>
        <dbReference type="ChEBI" id="CHEBI:17735"/>
        <dbReference type="ChEBI" id="CHEBI:57783"/>
        <dbReference type="ChEBI" id="CHEBI:58349"/>
        <dbReference type="EC" id="1.14.13.8"/>
    </reaction>
    <physiologicalReaction direction="left-to-right" evidence="31">
        <dbReference type="Rhea" id="RHEA:24469"/>
    </physiologicalReaction>
</comment>
<name>A0AAV4PQM8_9ARAC</name>
<evidence type="ECO:0000256" key="7">
    <source>
        <dbReference type="ARBA" id="ARBA00022630"/>
    </source>
</evidence>
<organism evidence="35 36">
    <name type="scientific">Caerostris darwini</name>
    <dbReference type="NCBI Taxonomy" id="1538125"/>
    <lineage>
        <taxon>Eukaryota</taxon>
        <taxon>Metazoa</taxon>
        <taxon>Ecdysozoa</taxon>
        <taxon>Arthropoda</taxon>
        <taxon>Chelicerata</taxon>
        <taxon>Arachnida</taxon>
        <taxon>Araneae</taxon>
        <taxon>Araneomorphae</taxon>
        <taxon>Entelegynae</taxon>
        <taxon>Araneoidea</taxon>
        <taxon>Araneidae</taxon>
        <taxon>Caerostris</taxon>
    </lineage>
</organism>
<keyword evidence="11" id="KW-0492">Microsome</keyword>
<dbReference type="PANTHER" id="PTHR23023">
    <property type="entry name" value="DIMETHYLANILINE MONOOXYGENASE"/>
    <property type="match status" value="1"/>
</dbReference>
<comment type="catalytic activity">
    <reaction evidence="26">
        <text>hypotaurine + NADPH + O2 + H(+) = taurine + NADP(+) + H2O</text>
        <dbReference type="Rhea" id="RHEA:69819"/>
        <dbReference type="ChEBI" id="CHEBI:15377"/>
        <dbReference type="ChEBI" id="CHEBI:15378"/>
        <dbReference type="ChEBI" id="CHEBI:15379"/>
        <dbReference type="ChEBI" id="CHEBI:57783"/>
        <dbReference type="ChEBI" id="CHEBI:57853"/>
        <dbReference type="ChEBI" id="CHEBI:58349"/>
        <dbReference type="ChEBI" id="CHEBI:507393"/>
        <dbReference type="EC" id="1.14.13.8"/>
    </reaction>
    <physiologicalReaction direction="left-to-right" evidence="26">
        <dbReference type="Rhea" id="RHEA:69820"/>
    </physiologicalReaction>
</comment>
<evidence type="ECO:0000256" key="25">
    <source>
        <dbReference type="ARBA" id="ARBA00047977"/>
    </source>
</evidence>
<evidence type="ECO:0000256" key="32">
    <source>
        <dbReference type="ARBA" id="ARBA00049475"/>
    </source>
</evidence>
<evidence type="ECO:0000256" key="12">
    <source>
        <dbReference type="ARBA" id="ARBA00022857"/>
    </source>
</evidence>
<comment type="catalytic activity">
    <reaction evidence="22">
        <text>heptan-2-one + NADPH + O2 + H(+) = pentyl acetate + NADP(+) + H2O</text>
        <dbReference type="Rhea" id="RHEA:54836"/>
        <dbReference type="ChEBI" id="CHEBI:5672"/>
        <dbReference type="ChEBI" id="CHEBI:15377"/>
        <dbReference type="ChEBI" id="CHEBI:15378"/>
        <dbReference type="ChEBI" id="CHEBI:15379"/>
        <dbReference type="ChEBI" id="CHEBI:57783"/>
        <dbReference type="ChEBI" id="CHEBI:58349"/>
        <dbReference type="ChEBI" id="CHEBI:87362"/>
    </reaction>
    <physiologicalReaction direction="left-to-right" evidence="22">
        <dbReference type="Rhea" id="RHEA:54837"/>
    </physiologicalReaction>
</comment>
<keyword evidence="5" id="KW-0488">Methylation</keyword>
<dbReference type="GO" id="GO:0016174">
    <property type="term" value="F:NAD(P)H oxidase H2O2-forming activity"/>
    <property type="evidence" value="ECO:0007669"/>
    <property type="project" value="UniProtKB-EC"/>
</dbReference>
<dbReference type="InterPro" id="IPR020946">
    <property type="entry name" value="Flavin_mOase-like"/>
</dbReference>
<accession>A0AAV4PQM8</accession>
<evidence type="ECO:0000256" key="15">
    <source>
        <dbReference type="ARBA" id="ARBA00023033"/>
    </source>
</evidence>
<evidence type="ECO:0000256" key="11">
    <source>
        <dbReference type="ARBA" id="ARBA00022848"/>
    </source>
</evidence>
<protein>
    <recommendedName>
        <fullName evidence="34">Flavin-containing monooxygenase</fullName>
        <ecNumber evidence="34">1.-.-.-</ecNumber>
    </recommendedName>
</protein>
<dbReference type="InterPro" id="IPR000960">
    <property type="entry name" value="Flavin_mOase"/>
</dbReference>
<comment type="catalytic activity">
    <reaction evidence="23">
        <text>sulcatone + NADPH + O2 + H(+) = 4-methylpent-3-en-1-yl acetate + NADP(+) + H2O</text>
        <dbReference type="Rhea" id="RHEA:54864"/>
        <dbReference type="ChEBI" id="CHEBI:15377"/>
        <dbReference type="ChEBI" id="CHEBI:15378"/>
        <dbReference type="ChEBI" id="CHEBI:15379"/>
        <dbReference type="ChEBI" id="CHEBI:16310"/>
        <dbReference type="ChEBI" id="CHEBI:57783"/>
        <dbReference type="ChEBI" id="CHEBI:58349"/>
        <dbReference type="ChEBI" id="CHEBI:138373"/>
    </reaction>
    <physiologicalReaction direction="left-to-right" evidence="23">
        <dbReference type="Rhea" id="RHEA:54865"/>
    </physiologicalReaction>
</comment>
<evidence type="ECO:0000256" key="21">
    <source>
        <dbReference type="ARBA" id="ARBA00047426"/>
    </source>
</evidence>
<keyword evidence="15 33" id="KW-0503">Monooxygenase</keyword>
<dbReference type="Proteomes" id="UP001054837">
    <property type="component" value="Unassembled WGS sequence"/>
</dbReference>
<evidence type="ECO:0000256" key="16">
    <source>
        <dbReference type="ARBA" id="ARBA00023098"/>
    </source>
</evidence>
<dbReference type="EC" id="1.-.-.-" evidence="34"/>
<evidence type="ECO:0000256" key="5">
    <source>
        <dbReference type="ARBA" id="ARBA00022481"/>
    </source>
</evidence>
<evidence type="ECO:0000256" key="6">
    <source>
        <dbReference type="ARBA" id="ARBA00022553"/>
    </source>
</evidence>